<dbReference type="Proteomes" id="UP000015106">
    <property type="component" value="Chromosome 7"/>
</dbReference>
<keyword evidence="2" id="KW-0689">Ribosomal protein</keyword>
<evidence type="ECO:0000313" key="6">
    <source>
        <dbReference type="EnsemblPlants" id="TuG1812G0700002969.01.T02"/>
    </source>
</evidence>
<protein>
    <recommendedName>
        <fullName evidence="5">Ribosomal eL28/Mak16 domain-containing protein</fullName>
    </recommendedName>
</protein>
<dbReference type="GO" id="GO:0003735">
    <property type="term" value="F:structural constituent of ribosome"/>
    <property type="evidence" value="ECO:0007669"/>
    <property type="project" value="InterPro"/>
</dbReference>
<evidence type="ECO:0000256" key="3">
    <source>
        <dbReference type="ARBA" id="ARBA00023274"/>
    </source>
</evidence>
<dbReference type="InterPro" id="IPR002672">
    <property type="entry name" value="Ribosomal_eL28"/>
</dbReference>
<comment type="similarity">
    <text evidence="1">Belongs to the eukaryotic ribosomal protein eL28 family.</text>
</comment>
<keyword evidence="7" id="KW-1185">Reference proteome</keyword>
<dbReference type="GO" id="GO:1990904">
    <property type="term" value="C:ribonucleoprotein complex"/>
    <property type="evidence" value="ECO:0007669"/>
    <property type="project" value="UniProtKB-KW"/>
</dbReference>
<evidence type="ECO:0000256" key="4">
    <source>
        <dbReference type="SAM" id="MobiDB-lite"/>
    </source>
</evidence>
<evidence type="ECO:0000313" key="7">
    <source>
        <dbReference type="Proteomes" id="UP000015106"/>
    </source>
</evidence>
<evidence type="ECO:0000256" key="2">
    <source>
        <dbReference type="ARBA" id="ARBA00022980"/>
    </source>
</evidence>
<evidence type="ECO:0000259" key="5">
    <source>
        <dbReference type="Pfam" id="PF01778"/>
    </source>
</evidence>
<dbReference type="Gramene" id="TuG1812G0700002969.01.T02">
    <property type="protein sequence ID" value="TuG1812G0700002969.01.T02"/>
    <property type="gene ID" value="TuG1812G0700002969.01"/>
</dbReference>
<name>A0A8R7V1S1_TRIUA</name>
<evidence type="ECO:0000256" key="1">
    <source>
        <dbReference type="ARBA" id="ARBA00007926"/>
    </source>
</evidence>
<feature type="region of interest" description="Disordered" evidence="4">
    <location>
        <begin position="1"/>
        <end position="28"/>
    </location>
</feature>
<dbReference type="PANTHER" id="PTHR10544">
    <property type="entry name" value="60S RIBOSOMAL PROTEIN L28"/>
    <property type="match status" value="1"/>
</dbReference>
<reference evidence="7" key="1">
    <citation type="journal article" date="2013" name="Nature">
        <title>Draft genome of the wheat A-genome progenitor Triticum urartu.</title>
        <authorList>
            <person name="Ling H.Q."/>
            <person name="Zhao S."/>
            <person name="Liu D."/>
            <person name="Wang J."/>
            <person name="Sun H."/>
            <person name="Zhang C."/>
            <person name="Fan H."/>
            <person name="Li D."/>
            <person name="Dong L."/>
            <person name="Tao Y."/>
            <person name="Gao C."/>
            <person name="Wu H."/>
            <person name="Li Y."/>
            <person name="Cui Y."/>
            <person name="Guo X."/>
            <person name="Zheng S."/>
            <person name="Wang B."/>
            <person name="Yu K."/>
            <person name="Liang Q."/>
            <person name="Yang W."/>
            <person name="Lou X."/>
            <person name="Chen J."/>
            <person name="Feng M."/>
            <person name="Jian J."/>
            <person name="Zhang X."/>
            <person name="Luo G."/>
            <person name="Jiang Y."/>
            <person name="Liu J."/>
            <person name="Wang Z."/>
            <person name="Sha Y."/>
            <person name="Zhang B."/>
            <person name="Wu H."/>
            <person name="Tang D."/>
            <person name="Shen Q."/>
            <person name="Xue P."/>
            <person name="Zou S."/>
            <person name="Wang X."/>
            <person name="Liu X."/>
            <person name="Wang F."/>
            <person name="Yang Y."/>
            <person name="An X."/>
            <person name="Dong Z."/>
            <person name="Zhang K."/>
            <person name="Zhang X."/>
            <person name="Luo M.C."/>
            <person name="Dvorak J."/>
            <person name="Tong Y."/>
            <person name="Wang J."/>
            <person name="Yang H."/>
            <person name="Li Z."/>
            <person name="Wang D."/>
            <person name="Zhang A."/>
            <person name="Wang J."/>
        </authorList>
    </citation>
    <scope>NUCLEOTIDE SEQUENCE</scope>
    <source>
        <strain evidence="7">cv. G1812</strain>
    </source>
</reference>
<dbReference type="Gene3D" id="3.30.390.110">
    <property type="match status" value="1"/>
</dbReference>
<dbReference type="EnsemblPlants" id="TuG1812G0700002969.01.T02">
    <property type="protein sequence ID" value="TuG1812G0700002969.01.T02"/>
    <property type="gene ID" value="TuG1812G0700002969.01"/>
</dbReference>
<dbReference type="Pfam" id="PF01778">
    <property type="entry name" value="Ribosomal_L28e"/>
    <property type="match status" value="1"/>
</dbReference>
<reference evidence="6" key="2">
    <citation type="submission" date="2018-03" db="EMBL/GenBank/DDBJ databases">
        <title>The Triticum urartu genome reveals the dynamic nature of wheat genome evolution.</title>
        <authorList>
            <person name="Ling H."/>
            <person name="Ma B."/>
            <person name="Shi X."/>
            <person name="Liu H."/>
            <person name="Dong L."/>
            <person name="Sun H."/>
            <person name="Cao Y."/>
            <person name="Gao Q."/>
            <person name="Zheng S."/>
            <person name="Li Y."/>
            <person name="Yu Y."/>
            <person name="Du H."/>
            <person name="Qi M."/>
            <person name="Li Y."/>
            <person name="Yu H."/>
            <person name="Cui Y."/>
            <person name="Wang N."/>
            <person name="Chen C."/>
            <person name="Wu H."/>
            <person name="Zhao Y."/>
            <person name="Zhang J."/>
            <person name="Li Y."/>
            <person name="Zhou W."/>
            <person name="Zhang B."/>
            <person name="Hu W."/>
            <person name="Eijk M."/>
            <person name="Tang J."/>
            <person name="Witsenboer H."/>
            <person name="Zhao S."/>
            <person name="Li Z."/>
            <person name="Zhang A."/>
            <person name="Wang D."/>
            <person name="Liang C."/>
        </authorList>
    </citation>
    <scope>NUCLEOTIDE SEQUENCE [LARGE SCALE GENOMIC DNA]</scope>
    <source>
        <strain evidence="6">cv. G1812</strain>
    </source>
</reference>
<reference evidence="6" key="3">
    <citation type="submission" date="2022-06" db="UniProtKB">
        <authorList>
            <consortium name="EnsemblPlants"/>
        </authorList>
    </citation>
    <scope>IDENTIFICATION</scope>
</reference>
<dbReference type="FunFam" id="3.30.390.110:FF:000002">
    <property type="entry name" value="60S ribosomal protein L28"/>
    <property type="match status" value="1"/>
</dbReference>
<accession>A0A8R7V1S1</accession>
<dbReference type="AlphaFoldDB" id="A0A8R7V1S1"/>
<proteinExistence type="inferred from homology"/>
<dbReference type="GO" id="GO:0006412">
    <property type="term" value="P:translation"/>
    <property type="evidence" value="ECO:0007669"/>
    <property type="project" value="InterPro"/>
</dbReference>
<feature type="domain" description="Ribosomal eL28/Mak16" evidence="5">
    <location>
        <begin position="72"/>
        <end position="168"/>
    </location>
</feature>
<dbReference type="InterPro" id="IPR029004">
    <property type="entry name" value="Ribosomal_eL28/Mak16"/>
</dbReference>
<gene>
    <name evidence="6" type="primary">LOC125520298</name>
</gene>
<sequence>MPKSGYAGRSALVQGEDQHHDGERQPPGGWWFPWGADLQCIPPPIHIQISCVAGAGSTHRPGEMTTIPGSPVWELVKKNNYFLIKQFGNSNTKVQFSKEPNNLYNVHSYKFSGLANSKTVAVQPSAGEDKAVVLSTTKTKKQNTPAKLQHKTLMRKEFRKMTKSVKNQSCGMACLIFWWTCVLDDAPLLHYQPSDAVAAPACYSAAAARCFATTPAS</sequence>
<dbReference type="GO" id="GO:0005840">
    <property type="term" value="C:ribosome"/>
    <property type="evidence" value="ECO:0007669"/>
    <property type="project" value="UniProtKB-KW"/>
</dbReference>
<keyword evidence="3" id="KW-0687">Ribonucleoprotein</keyword>
<organism evidence="6 7">
    <name type="scientific">Triticum urartu</name>
    <name type="common">Red wild einkorn</name>
    <name type="synonym">Crithodium urartu</name>
    <dbReference type="NCBI Taxonomy" id="4572"/>
    <lineage>
        <taxon>Eukaryota</taxon>
        <taxon>Viridiplantae</taxon>
        <taxon>Streptophyta</taxon>
        <taxon>Embryophyta</taxon>
        <taxon>Tracheophyta</taxon>
        <taxon>Spermatophyta</taxon>
        <taxon>Magnoliopsida</taxon>
        <taxon>Liliopsida</taxon>
        <taxon>Poales</taxon>
        <taxon>Poaceae</taxon>
        <taxon>BOP clade</taxon>
        <taxon>Pooideae</taxon>
        <taxon>Triticodae</taxon>
        <taxon>Triticeae</taxon>
        <taxon>Triticinae</taxon>
        <taxon>Triticum</taxon>
    </lineage>
</organism>